<protein>
    <submittedName>
        <fullName evidence="4">Uncharacterized protein</fullName>
    </submittedName>
</protein>
<dbReference type="Pfam" id="PF21647">
    <property type="entry name" value="DUF6857"/>
    <property type="match status" value="1"/>
</dbReference>
<reference evidence="4 5" key="1">
    <citation type="journal article" date="2022" name="Nat. Plants">
        <title>Genomes of leafy and leafless Platanthera orchids illuminate the evolution of mycoheterotrophy.</title>
        <authorList>
            <person name="Li M.H."/>
            <person name="Liu K.W."/>
            <person name="Li Z."/>
            <person name="Lu H.C."/>
            <person name="Ye Q.L."/>
            <person name="Zhang D."/>
            <person name="Wang J.Y."/>
            <person name="Li Y.F."/>
            <person name="Zhong Z.M."/>
            <person name="Liu X."/>
            <person name="Yu X."/>
            <person name="Liu D.K."/>
            <person name="Tu X.D."/>
            <person name="Liu B."/>
            <person name="Hao Y."/>
            <person name="Liao X.Y."/>
            <person name="Jiang Y.T."/>
            <person name="Sun W.H."/>
            <person name="Chen J."/>
            <person name="Chen Y.Q."/>
            <person name="Ai Y."/>
            <person name="Zhai J.W."/>
            <person name="Wu S.S."/>
            <person name="Zhou Z."/>
            <person name="Hsiao Y.Y."/>
            <person name="Wu W.L."/>
            <person name="Chen Y.Y."/>
            <person name="Lin Y.F."/>
            <person name="Hsu J.L."/>
            <person name="Li C.Y."/>
            <person name="Wang Z.W."/>
            <person name="Zhao X."/>
            <person name="Zhong W.Y."/>
            <person name="Ma X.K."/>
            <person name="Ma L."/>
            <person name="Huang J."/>
            <person name="Chen G.Z."/>
            <person name="Huang M.Z."/>
            <person name="Huang L."/>
            <person name="Peng D.H."/>
            <person name="Luo Y.B."/>
            <person name="Zou S.Q."/>
            <person name="Chen S.P."/>
            <person name="Lan S."/>
            <person name="Tsai W.C."/>
            <person name="Van de Peer Y."/>
            <person name="Liu Z.J."/>
        </authorList>
    </citation>
    <scope>NUCLEOTIDE SEQUENCE [LARGE SCALE GENOMIC DNA]</scope>
    <source>
        <strain evidence="4">Lor288</strain>
    </source>
</reference>
<feature type="compositionally biased region" description="Basic residues" evidence="1">
    <location>
        <begin position="16"/>
        <end position="25"/>
    </location>
</feature>
<evidence type="ECO:0000313" key="4">
    <source>
        <dbReference type="EMBL" id="KAK8940242.1"/>
    </source>
</evidence>
<keyword evidence="5" id="KW-1185">Reference proteome</keyword>
<proteinExistence type="predicted"/>
<dbReference type="InterPro" id="IPR049172">
    <property type="entry name" value="DUF6857_pln"/>
</dbReference>
<dbReference type="PANTHER" id="PTHR31928">
    <property type="entry name" value="EXPRESSED PROTEIN"/>
    <property type="match status" value="1"/>
</dbReference>
<evidence type="ECO:0000259" key="3">
    <source>
        <dbReference type="Pfam" id="PF21647"/>
    </source>
</evidence>
<dbReference type="EMBL" id="JBBWWR010000020">
    <property type="protein sequence ID" value="KAK8940242.1"/>
    <property type="molecule type" value="Genomic_DNA"/>
</dbReference>
<gene>
    <name evidence="4" type="ORF">KSP40_PGU005272</name>
</gene>
<name>A0ABR2LIH6_9ASPA</name>
<feature type="domain" description="DUF936" evidence="2">
    <location>
        <begin position="65"/>
        <end position="182"/>
    </location>
</feature>
<accession>A0ABR2LIH6</accession>
<dbReference type="Pfam" id="PF06075">
    <property type="entry name" value="DUF936"/>
    <property type="match status" value="1"/>
</dbReference>
<comment type="caution">
    <text evidence="4">The sequence shown here is derived from an EMBL/GenBank/DDBJ whole genome shotgun (WGS) entry which is preliminary data.</text>
</comment>
<feature type="compositionally biased region" description="Basic and acidic residues" evidence="1">
    <location>
        <begin position="1"/>
        <end position="11"/>
    </location>
</feature>
<dbReference type="InterPro" id="IPR048297">
    <property type="entry name" value="DUF936_dom_pln"/>
</dbReference>
<feature type="domain" description="DUF6857" evidence="3">
    <location>
        <begin position="329"/>
        <end position="426"/>
    </location>
</feature>
<sequence>MAGEKRDDRPLGGRHIPGRPHRWRPGRREAAGTADQMRGSRRAGSQTAIGDPVRGSYDPVIMAALAPGVLIKLLDAMTAGSINPVGEHRSALLQVTDIVPADLDEKDLLPKHGFYIKVSDSSQSIYASLPLDQNDLVLSNKIQLGQFIYVDRLRTGTPVPIMLGVKPLPGRHPFMGTPEPIVRGKKHGEKSDVKEGSYRQRGSWESEKKATIGASSPMIVRPTSLDFDDNTTPARTNSRLGKIGSLRCSVSGALLSKMAELKESGTNLMTKSFVLSKFPKGENISVKDSKIGKSPLSTEKNLLSASSKLRVKRLGERHESKNEVNCGSEMPTKLSLLQKEAVNNRVVAQKLALQALRDASATETLVRVLKVFSDLSATARPDSPATIFDKYLQFHEEIIQAVVDMEKIQAATVTSMESEIENEEQTILHEISNNGNSSKRKVSELRLNSGSRQIRATPKKTLTDKKTADAVIVDQQNTLLPPSSLCSSIRLAKEVRIEAGNWFMDFLEAALDSGMKKRGEGKSSGKCPQSLLLKVINWVEVEQSDGGRRPAHPRATFVARKLRIKAKNP</sequence>
<dbReference type="Proteomes" id="UP001412067">
    <property type="component" value="Unassembled WGS sequence"/>
</dbReference>
<dbReference type="PANTHER" id="PTHR31928:SF6">
    <property type="entry name" value="DUF936 DOMAIN-CONTAINING PROTEIN"/>
    <property type="match status" value="1"/>
</dbReference>
<evidence type="ECO:0000259" key="2">
    <source>
        <dbReference type="Pfam" id="PF06075"/>
    </source>
</evidence>
<feature type="compositionally biased region" description="Basic and acidic residues" evidence="1">
    <location>
        <begin position="189"/>
        <end position="202"/>
    </location>
</feature>
<organism evidence="4 5">
    <name type="scientific">Platanthera guangdongensis</name>
    <dbReference type="NCBI Taxonomy" id="2320717"/>
    <lineage>
        <taxon>Eukaryota</taxon>
        <taxon>Viridiplantae</taxon>
        <taxon>Streptophyta</taxon>
        <taxon>Embryophyta</taxon>
        <taxon>Tracheophyta</taxon>
        <taxon>Spermatophyta</taxon>
        <taxon>Magnoliopsida</taxon>
        <taxon>Liliopsida</taxon>
        <taxon>Asparagales</taxon>
        <taxon>Orchidaceae</taxon>
        <taxon>Orchidoideae</taxon>
        <taxon>Orchideae</taxon>
        <taxon>Orchidinae</taxon>
        <taxon>Platanthera</taxon>
    </lineage>
</organism>
<evidence type="ECO:0000256" key="1">
    <source>
        <dbReference type="SAM" id="MobiDB-lite"/>
    </source>
</evidence>
<dbReference type="InterPro" id="IPR010341">
    <property type="entry name" value="DUF936_pln"/>
</dbReference>
<feature type="region of interest" description="Disordered" evidence="1">
    <location>
        <begin position="175"/>
        <end position="202"/>
    </location>
</feature>
<feature type="region of interest" description="Disordered" evidence="1">
    <location>
        <begin position="1"/>
        <end position="51"/>
    </location>
</feature>
<evidence type="ECO:0000313" key="5">
    <source>
        <dbReference type="Proteomes" id="UP001412067"/>
    </source>
</evidence>